<evidence type="ECO:0000313" key="5">
    <source>
        <dbReference type="EMBL" id="GCE24775.1"/>
    </source>
</evidence>
<dbReference type="Pfam" id="PF05193">
    <property type="entry name" value="Peptidase_M16_C"/>
    <property type="match status" value="1"/>
</dbReference>
<dbReference type="EMBL" id="BIFT01000001">
    <property type="protein sequence ID" value="GCE24775.1"/>
    <property type="molecule type" value="Genomic_DNA"/>
</dbReference>
<dbReference type="InterPro" id="IPR007863">
    <property type="entry name" value="Peptidase_M16_C"/>
</dbReference>
<dbReference type="AlphaFoldDB" id="A0A402B092"/>
<proteinExistence type="inferred from homology"/>
<gene>
    <name evidence="5" type="ORF">KDA_02590</name>
</gene>
<dbReference type="PANTHER" id="PTHR11851">
    <property type="entry name" value="METALLOPROTEASE"/>
    <property type="match status" value="1"/>
</dbReference>
<dbReference type="SUPFAM" id="SSF63411">
    <property type="entry name" value="LuxS/MPP-like metallohydrolase"/>
    <property type="match status" value="2"/>
</dbReference>
<dbReference type="OrthoDB" id="9811314at2"/>
<dbReference type="Gene3D" id="3.30.830.10">
    <property type="entry name" value="Metalloenzyme, LuxS/M16 peptidase-like"/>
    <property type="match status" value="2"/>
</dbReference>
<dbReference type="Proteomes" id="UP000287171">
    <property type="component" value="Unassembled WGS sequence"/>
</dbReference>
<protein>
    <submittedName>
        <fullName evidence="5">Peptidase M16</fullName>
    </submittedName>
</protein>
<feature type="domain" description="Peptidase M16 C-terminal" evidence="4">
    <location>
        <begin position="173"/>
        <end position="346"/>
    </location>
</feature>
<dbReference type="GO" id="GO:0006508">
    <property type="term" value="P:proteolysis"/>
    <property type="evidence" value="ECO:0007669"/>
    <property type="project" value="InterPro"/>
</dbReference>
<evidence type="ECO:0000256" key="2">
    <source>
        <dbReference type="RuleBase" id="RU004447"/>
    </source>
</evidence>
<evidence type="ECO:0000313" key="6">
    <source>
        <dbReference type="Proteomes" id="UP000287171"/>
    </source>
</evidence>
<comment type="similarity">
    <text evidence="1 2">Belongs to the peptidase M16 family.</text>
</comment>
<dbReference type="PANTHER" id="PTHR11851:SF49">
    <property type="entry name" value="MITOCHONDRIAL-PROCESSING PEPTIDASE SUBUNIT ALPHA"/>
    <property type="match status" value="1"/>
</dbReference>
<dbReference type="Pfam" id="PF00675">
    <property type="entry name" value="Peptidase_M16"/>
    <property type="match status" value="1"/>
</dbReference>
<comment type="caution">
    <text evidence="5">The sequence shown here is derived from an EMBL/GenBank/DDBJ whole genome shotgun (WGS) entry which is preliminary data.</text>
</comment>
<dbReference type="InterPro" id="IPR050361">
    <property type="entry name" value="MPP/UQCRC_Complex"/>
</dbReference>
<dbReference type="GO" id="GO:0004222">
    <property type="term" value="F:metalloendopeptidase activity"/>
    <property type="evidence" value="ECO:0007669"/>
    <property type="project" value="InterPro"/>
</dbReference>
<dbReference type="InterPro" id="IPR001431">
    <property type="entry name" value="Pept_M16_Zn_BS"/>
</dbReference>
<dbReference type="InterPro" id="IPR011249">
    <property type="entry name" value="Metalloenz_LuxS/M16"/>
</dbReference>
<accession>A0A402B092</accession>
<evidence type="ECO:0000259" key="3">
    <source>
        <dbReference type="Pfam" id="PF00675"/>
    </source>
</evidence>
<organism evidence="5 6">
    <name type="scientific">Dictyobacter alpinus</name>
    <dbReference type="NCBI Taxonomy" id="2014873"/>
    <lineage>
        <taxon>Bacteria</taxon>
        <taxon>Bacillati</taxon>
        <taxon>Chloroflexota</taxon>
        <taxon>Ktedonobacteria</taxon>
        <taxon>Ktedonobacterales</taxon>
        <taxon>Dictyobacteraceae</taxon>
        <taxon>Dictyobacter</taxon>
    </lineage>
</organism>
<evidence type="ECO:0000256" key="1">
    <source>
        <dbReference type="ARBA" id="ARBA00007261"/>
    </source>
</evidence>
<evidence type="ECO:0000259" key="4">
    <source>
        <dbReference type="Pfam" id="PF05193"/>
    </source>
</evidence>
<name>A0A402B092_9CHLR</name>
<dbReference type="PROSITE" id="PS00143">
    <property type="entry name" value="INSULINASE"/>
    <property type="match status" value="1"/>
</dbReference>
<dbReference type="GO" id="GO:0046872">
    <property type="term" value="F:metal ion binding"/>
    <property type="evidence" value="ECO:0007669"/>
    <property type="project" value="InterPro"/>
</dbReference>
<dbReference type="InterPro" id="IPR011765">
    <property type="entry name" value="Pept_M16_N"/>
</dbReference>
<feature type="domain" description="Peptidase M16 N-terminal" evidence="3">
    <location>
        <begin position="20"/>
        <end position="162"/>
    </location>
</feature>
<keyword evidence="6" id="KW-1185">Reference proteome</keyword>
<sequence length="430" mass="48309">MPNYQMNYVRTTLHNGLRLLTTHMPGMRSASIAFFFNVGSRYESDAVSGVSHFIEHMLFKGSRQYPSAKAISEAIEGVGGNFNGSTGKELTSYTARVPGEYLPIVLQTMADMIRHPLFDPAEVEKERGVIIEELNSTQDDPQEWVNLLVDEAMWPDLPLGRDDAGTVEIVSRLQHQQMLDYMGTYYRPNSLVLSVAGNIDHEQVIEQVKRLFDDWEPANHPHWSECFPPRDVSPVRMIQKDTEQTNICLATLGTAYASQDYYPLLLINGILGDGMSSRLFQSIREDQSLAYDIGSYVNSYYETGSLVVSAGVDPARTSDTIRAIIAEFTRLCEEPVPTDELERIKAYVRGGIFLGLEGTQQMASWLGSQECLYNRVWDVDEVIAKVDAVTVEDIQRVARNCFAPEWRRLAIIGPDSPHRAIQFEQLLAGA</sequence>
<reference evidence="6" key="1">
    <citation type="submission" date="2018-12" db="EMBL/GenBank/DDBJ databases">
        <title>Tengunoibacter tsumagoiensis gen. nov., sp. nov., Dictyobacter kobayashii sp. nov., D. alpinus sp. nov., and D. joshuensis sp. nov. and description of Dictyobacteraceae fam. nov. within the order Ktedonobacterales isolated from Tengu-no-mugimeshi.</title>
        <authorList>
            <person name="Wang C.M."/>
            <person name="Zheng Y."/>
            <person name="Sakai Y."/>
            <person name="Toyoda A."/>
            <person name="Minakuchi Y."/>
            <person name="Abe K."/>
            <person name="Yokota A."/>
            <person name="Yabe S."/>
        </authorList>
    </citation>
    <scope>NUCLEOTIDE SEQUENCE [LARGE SCALE GENOMIC DNA]</scope>
    <source>
        <strain evidence="6">Uno16</strain>
    </source>
</reference>